<name>A0A8K0DHZ9_IGNLU</name>
<comment type="caution">
    <text evidence="2">The sequence shown here is derived from an EMBL/GenBank/DDBJ whole genome shotgun (WGS) entry which is preliminary data.</text>
</comment>
<dbReference type="EMBL" id="VTPC01000996">
    <property type="protein sequence ID" value="KAF2903562.1"/>
    <property type="molecule type" value="Genomic_DNA"/>
</dbReference>
<proteinExistence type="predicted"/>
<dbReference type="Proteomes" id="UP000801492">
    <property type="component" value="Unassembled WGS sequence"/>
</dbReference>
<evidence type="ECO:0000313" key="2">
    <source>
        <dbReference type="EMBL" id="KAF2903562.1"/>
    </source>
</evidence>
<organism evidence="2 3">
    <name type="scientific">Ignelater luminosus</name>
    <name type="common">Cucubano</name>
    <name type="synonym">Pyrophorus luminosus</name>
    <dbReference type="NCBI Taxonomy" id="2038154"/>
    <lineage>
        <taxon>Eukaryota</taxon>
        <taxon>Metazoa</taxon>
        <taxon>Ecdysozoa</taxon>
        <taxon>Arthropoda</taxon>
        <taxon>Hexapoda</taxon>
        <taxon>Insecta</taxon>
        <taxon>Pterygota</taxon>
        <taxon>Neoptera</taxon>
        <taxon>Endopterygota</taxon>
        <taxon>Coleoptera</taxon>
        <taxon>Polyphaga</taxon>
        <taxon>Elateriformia</taxon>
        <taxon>Elateroidea</taxon>
        <taxon>Elateridae</taxon>
        <taxon>Agrypninae</taxon>
        <taxon>Pyrophorini</taxon>
        <taxon>Ignelater</taxon>
    </lineage>
</organism>
<accession>A0A8K0DHZ9</accession>
<evidence type="ECO:0000313" key="3">
    <source>
        <dbReference type="Proteomes" id="UP000801492"/>
    </source>
</evidence>
<protein>
    <submittedName>
        <fullName evidence="2">Uncharacterized protein</fullName>
    </submittedName>
</protein>
<gene>
    <name evidence="2" type="ORF">ILUMI_02635</name>
</gene>
<dbReference type="AlphaFoldDB" id="A0A8K0DHZ9"/>
<feature type="region of interest" description="Disordered" evidence="1">
    <location>
        <begin position="55"/>
        <end position="82"/>
    </location>
</feature>
<sequence length="116" mass="13658">MMPHEFEKDYSIYNSDDVNVEIPLANNEDFLIIVPPLPQYNNLLAETNLSEVGSRRVQQKEKVTNPKKHKPVSFKSSSTHEEKILKLQQKKVKEMRQKKKCFRYVLKLKKGQTEIK</sequence>
<reference evidence="2" key="1">
    <citation type="submission" date="2019-08" db="EMBL/GenBank/DDBJ databases">
        <title>The genome of the North American firefly Photinus pyralis.</title>
        <authorList>
            <consortium name="Photinus pyralis genome working group"/>
            <person name="Fallon T.R."/>
            <person name="Sander Lower S.E."/>
            <person name="Weng J.-K."/>
        </authorList>
    </citation>
    <scope>NUCLEOTIDE SEQUENCE</scope>
    <source>
        <strain evidence="2">TRF0915ILg1</strain>
        <tissue evidence="2">Whole body</tissue>
    </source>
</reference>
<keyword evidence="3" id="KW-1185">Reference proteome</keyword>
<evidence type="ECO:0000256" key="1">
    <source>
        <dbReference type="SAM" id="MobiDB-lite"/>
    </source>
</evidence>